<reference evidence="2" key="1">
    <citation type="journal article" date="2019" name="Int. J. Syst. Evol. Microbiol.">
        <title>The Global Catalogue of Microorganisms (GCM) 10K type strain sequencing project: providing services to taxonomists for standard genome sequencing and annotation.</title>
        <authorList>
            <consortium name="The Broad Institute Genomics Platform"/>
            <consortium name="The Broad Institute Genome Sequencing Center for Infectious Disease"/>
            <person name="Wu L."/>
            <person name="Ma J."/>
        </authorList>
    </citation>
    <scope>NUCLEOTIDE SEQUENCE [LARGE SCALE GENOMIC DNA]</scope>
    <source>
        <strain evidence="2">JCM 16703</strain>
    </source>
</reference>
<evidence type="ECO:0000313" key="2">
    <source>
        <dbReference type="Proteomes" id="UP001501495"/>
    </source>
</evidence>
<evidence type="ECO:0000313" key="1">
    <source>
        <dbReference type="EMBL" id="GAA4117399.1"/>
    </source>
</evidence>
<keyword evidence="2" id="KW-1185">Reference proteome</keyword>
<dbReference type="EMBL" id="BAAAZH010000012">
    <property type="protein sequence ID" value="GAA4117399.1"/>
    <property type="molecule type" value="Genomic_DNA"/>
</dbReference>
<proteinExistence type="predicted"/>
<organism evidence="1 2">
    <name type="scientific">Nocardioides fonticola</name>
    <dbReference type="NCBI Taxonomy" id="450363"/>
    <lineage>
        <taxon>Bacteria</taxon>
        <taxon>Bacillati</taxon>
        <taxon>Actinomycetota</taxon>
        <taxon>Actinomycetes</taxon>
        <taxon>Propionibacteriales</taxon>
        <taxon>Nocardioidaceae</taxon>
        <taxon>Nocardioides</taxon>
    </lineage>
</organism>
<gene>
    <name evidence="1" type="ORF">GCM10022215_17980</name>
</gene>
<protein>
    <submittedName>
        <fullName evidence="1">Uncharacterized protein</fullName>
    </submittedName>
</protein>
<comment type="caution">
    <text evidence="1">The sequence shown here is derived from an EMBL/GenBank/DDBJ whole genome shotgun (WGS) entry which is preliminary data.</text>
</comment>
<dbReference type="Proteomes" id="UP001501495">
    <property type="component" value="Unassembled WGS sequence"/>
</dbReference>
<accession>A0ABP7XIQ2</accession>
<sequence>MIVVSPASGGSVIRFRQSGPGSLSGGVGGWEAVARSRRSEASEWVGTPALVWTVPLVLGDGRSSIESDLRTFLSWGLPRAGGRDPVRVSIGGDALPFGRNLVWVINEAVREEDGLLIRNAARERVQQRVTVTFRQYVEASVVRGPASKSKAGR</sequence>
<name>A0ABP7XIQ2_9ACTN</name>